<feature type="chain" id="PRO_5013378338" description="Transmembrane protein" evidence="3">
    <location>
        <begin position="25"/>
        <end position="179"/>
    </location>
</feature>
<keyword evidence="2" id="KW-0472">Membrane</keyword>
<dbReference type="RefSeq" id="XP_029222071.1">
    <property type="nucleotide sequence ID" value="XM_029359158.1"/>
</dbReference>
<feature type="region of interest" description="Disordered" evidence="1">
    <location>
        <begin position="157"/>
        <end position="179"/>
    </location>
</feature>
<evidence type="ECO:0000256" key="2">
    <source>
        <dbReference type="SAM" id="Phobius"/>
    </source>
</evidence>
<dbReference type="Proteomes" id="UP000224006">
    <property type="component" value="Chromosome I"/>
</dbReference>
<evidence type="ECO:0000313" key="4">
    <source>
        <dbReference type="EMBL" id="PFH38062.1"/>
    </source>
</evidence>
<keyword evidence="2" id="KW-0812">Transmembrane</keyword>
<keyword evidence="2" id="KW-1133">Transmembrane helix</keyword>
<evidence type="ECO:0000256" key="3">
    <source>
        <dbReference type="SAM" id="SignalP"/>
    </source>
</evidence>
<dbReference type="GeneID" id="40305466"/>
<comment type="caution">
    <text evidence="4">The sequence shown here is derived from an EMBL/GenBank/DDBJ whole genome shotgun (WGS) entry which is preliminary data.</text>
</comment>
<feature type="compositionally biased region" description="Low complexity" evidence="1">
    <location>
        <begin position="166"/>
        <end position="179"/>
    </location>
</feature>
<gene>
    <name evidence="4" type="ORF">BESB_004030</name>
</gene>
<name>A0A2A9MQ52_BESBE</name>
<sequence>MMKFRTVFVGLAAVALVCVCVARAAGLPGGDAAPEKEAALQDSAVREFVGANVEEDSSPKTNSLRNYPGQSVKEVLKHSAPKLALATLLAALGFFALSRKSPRPSDPEGIQLNARMNFLFSLLAAPAVGLGVYVGSEMQRARRNRRAWDSMMAAEFQRRPRRTPSAAQEAAAEAETGTN</sequence>
<dbReference type="KEGG" id="bbes:BESB_004030"/>
<evidence type="ECO:0000256" key="1">
    <source>
        <dbReference type="SAM" id="MobiDB-lite"/>
    </source>
</evidence>
<dbReference type="VEuPathDB" id="ToxoDB:BESB_004030"/>
<dbReference type="AlphaFoldDB" id="A0A2A9MQ52"/>
<keyword evidence="3" id="KW-0732">Signal</keyword>
<reference evidence="4 5" key="1">
    <citation type="submission" date="2017-09" db="EMBL/GenBank/DDBJ databases">
        <title>Genome sequencing of Besnoitia besnoiti strain Bb-Ger1.</title>
        <authorList>
            <person name="Schares G."/>
            <person name="Venepally P."/>
            <person name="Lorenzi H.A."/>
        </authorList>
    </citation>
    <scope>NUCLEOTIDE SEQUENCE [LARGE SCALE GENOMIC DNA]</scope>
    <source>
        <strain evidence="4 5">Bb-Ger1</strain>
    </source>
</reference>
<feature type="transmembrane region" description="Helical" evidence="2">
    <location>
        <begin position="118"/>
        <end position="136"/>
    </location>
</feature>
<evidence type="ECO:0008006" key="6">
    <source>
        <dbReference type="Google" id="ProtNLM"/>
    </source>
</evidence>
<accession>A0A2A9MQ52</accession>
<evidence type="ECO:0000313" key="5">
    <source>
        <dbReference type="Proteomes" id="UP000224006"/>
    </source>
</evidence>
<keyword evidence="5" id="KW-1185">Reference proteome</keyword>
<proteinExistence type="predicted"/>
<organism evidence="4 5">
    <name type="scientific">Besnoitia besnoiti</name>
    <name type="common">Apicomplexan protozoan</name>
    <dbReference type="NCBI Taxonomy" id="94643"/>
    <lineage>
        <taxon>Eukaryota</taxon>
        <taxon>Sar</taxon>
        <taxon>Alveolata</taxon>
        <taxon>Apicomplexa</taxon>
        <taxon>Conoidasida</taxon>
        <taxon>Coccidia</taxon>
        <taxon>Eucoccidiorida</taxon>
        <taxon>Eimeriorina</taxon>
        <taxon>Sarcocystidae</taxon>
        <taxon>Besnoitia</taxon>
    </lineage>
</organism>
<feature type="signal peptide" evidence="3">
    <location>
        <begin position="1"/>
        <end position="24"/>
    </location>
</feature>
<dbReference type="EMBL" id="NWUJ01000001">
    <property type="protein sequence ID" value="PFH38062.1"/>
    <property type="molecule type" value="Genomic_DNA"/>
</dbReference>
<protein>
    <recommendedName>
        <fullName evidence="6">Transmembrane protein</fullName>
    </recommendedName>
</protein>